<dbReference type="HOGENOM" id="CLU_796369_0_0_7"/>
<protein>
    <submittedName>
        <fullName evidence="3">Exported protein</fullName>
    </submittedName>
</protein>
<dbReference type="CDD" id="cd00198">
    <property type="entry name" value="vWFA"/>
    <property type="match status" value="1"/>
</dbReference>
<keyword evidence="4" id="KW-1185">Reference proteome</keyword>
<evidence type="ECO:0000313" key="4">
    <source>
        <dbReference type="Proteomes" id="UP000008963"/>
    </source>
</evidence>
<reference evidence="4" key="1">
    <citation type="journal article" date="2013" name="ISME J.">
        <title>A small predatory core genome in the divergent marine Bacteriovorax marinus SJ and the terrestrial Bdellovibrio bacteriovorus.</title>
        <authorList>
            <person name="Crossman L.C."/>
            <person name="Chen H."/>
            <person name="Cerdeno-Tarraga A.M."/>
            <person name="Brooks K."/>
            <person name="Quail M.A."/>
            <person name="Pineiro S.A."/>
            <person name="Hobley L."/>
            <person name="Sockett R.E."/>
            <person name="Bentley S.D."/>
            <person name="Parkhill J."/>
            <person name="Williams H.N."/>
            <person name="Stine O.C."/>
        </authorList>
    </citation>
    <scope>NUCLEOTIDE SEQUENCE [LARGE SCALE GENOMIC DNA]</scope>
    <source>
        <strain evidence="4">ATCC BAA-682 / DSM 15412 / SJ</strain>
    </source>
</reference>
<evidence type="ECO:0000313" key="3">
    <source>
        <dbReference type="EMBL" id="CBW28072.1"/>
    </source>
</evidence>
<accession>E1X102</accession>
<dbReference type="STRING" id="862908.BMS_3328"/>
<feature type="domain" description="VWFA" evidence="2">
    <location>
        <begin position="143"/>
        <end position="297"/>
    </location>
</feature>
<feature type="compositionally biased region" description="Basic and acidic residues" evidence="1">
    <location>
        <begin position="103"/>
        <end position="116"/>
    </location>
</feature>
<dbReference type="SUPFAM" id="SSF53300">
    <property type="entry name" value="vWA-like"/>
    <property type="match status" value="1"/>
</dbReference>
<evidence type="ECO:0000256" key="1">
    <source>
        <dbReference type="SAM" id="MobiDB-lite"/>
    </source>
</evidence>
<dbReference type="Gene3D" id="3.40.50.410">
    <property type="entry name" value="von Willebrand factor, type A domain"/>
    <property type="match status" value="1"/>
</dbReference>
<dbReference type="PATRIC" id="fig|862908.3.peg.3181"/>
<evidence type="ECO:0000259" key="2">
    <source>
        <dbReference type="PROSITE" id="PS50234"/>
    </source>
</evidence>
<feature type="compositionally biased region" description="Basic and acidic residues" evidence="1">
    <location>
        <begin position="40"/>
        <end position="73"/>
    </location>
</feature>
<feature type="region of interest" description="Disordered" evidence="1">
    <location>
        <begin position="101"/>
        <end position="125"/>
    </location>
</feature>
<dbReference type="EMBL" id="FQ312005">
    <property type="protein sequence ID" value="CBW28072.1"/>
    <property type="molecule type" value="Genomic_DNA"/>
</dbReference>
<sequence>MKKIIALLILFGAAVIYLMPEDRALNGHDQESPEEISQSLEEKESNFEKKELETVHKESKKQSKKSDSSHLKDNNNNQASKQAPTKEELIEHLETIFNNTYENEVKRENEEKEISKAQEVSPADESGLKTYKNQYENHSRPVDILWVIDDSGSMTNKIKEVSEKIDLFLNQFIEKNVSFKMAAVNTSRELLHDGSILNSINYRDDKSSFFGAISETFNLSSSGNGEEQGFLAISDFLDSNGEKFLRKNSRFVVIVISDEDDGSLLYGDGKERLMRTQTLLNKITEYRSLEEAEVYSIVSFPPHVAKIAGIRYAELSYQTKGLVADIKSDFHQTLLNIGGRIIKSKLNK</sequence>
<dbReference type="AlphaFoldDB" id="E1X102"/>
<dbReference type="PROSITE" id="PS50234">
    <property type="entry name" value="VWFA"/>
    <property type="match status" value="1"/>
</dbReference>
<dbReference type="InterPro" id="IPR036465">
    <property type="entry name" value="vWFA_dom_sf"/>
</dbReference>
<dbReference type="Proteomes" id="UP000008963">
    <property type="component" value="Chromosome"/>
</dbReference>
<dbReference type="OrthoDB" id="177272at2"/>
<dbReference type="InterPro" id="IPR002035">
    <property type="entry name" value="VWF_A"/>
</dbReference>
<gene>
    <name evidence="3" type="ordered locus">BMS_3328</name>
</gene>
<organism evidence="3 4">
    <name type="scientific">Halobacteriovorax marinus (strain ATCC BAA-682 / DSM 15412 / SJ)</name>
    <name type="common">Bacteriovorax marinus</name>
    <dbReference type="NCBI Taxonomy" id="862908"/>
    <lineage>
        <taxon>Bacteria</taxon>
        <taxon>Pseudomonadati</taxon>
        <taxon>Bdellovibrionota</taxon>
        <taxon>Bacteriovoracia</taxon>
        <taxon>Bacteriovoracales</taxon>
        <taxon>Halobacteriovoraceae</taxon>
        <taxon>Halobacteriovorax</taxon>
    </lineage>
</organism>
<feature type="region of interest" description="Disordered" evidence="1">
    <location>
        <begin position="27"/>
        <end position="85"/>
    </location>
</feature>
<dbReference type="eggNOG" id="COG2304">
    <property type="taxonomic scope" value="Bacteria"/>
</dbReference>
<dbReference type="KEGG" id="bmx:BMS_3328"/>
<name>E1X102_HALMS</name>
<dbReference type="RefSeq" id="WP_014245841.1">
    <property type="nucleotide sequence ID" value="NC_016620.1"/>
</dbReference>
<feature type="compositionally biased region" description="Polar residues" evidence="1">
    <location>
        <begin position="74"/>
        <end position="83"/>
    </location>
</feature>
<proteinExistence type="predicted"/>